<evidence type="ECO:0008006" key="4">
    <source>
        <dbReference type="Google" id="ProtNLM"/>
    </source>
</evidence>
<dbReference type="RefSeq" id="WP_102991682.1">
    <property type="nucleotide sequence ID" value="NZ_FXTU01000001.1"/>
</dbReference>
<keyword evidence="1" id="KW-0732">Signal</keyword>
<dbReference type="EMBL" id="FXTU01000001">
    <property type="protein sequence ID" value="SMP02016.1"/>
    <property type="molecule type" value="Genomic_DNA"/>
</dbReference>
<feature type="chain" id="PRO_5041266725" description="DUF3888 domain-containing protein" evidence="1">
    <location>
        <begin position="26"/>
        <end position="120"/>
    </location>
</feature>
<protein>
    <recommendedName>
        <fullName evidence="4">DUF3888 domain-containing protein</fullName>
    </recommendedName>
</protein>
<dbReference type="Pfam" id="PF13027">
    <property type="entry name" value="DUF3888"/>
    <property type="match status" value="1"/>
</dbReference>
<organism evidence="2 3">
    <name type="scientific">Laceyella tengchongensis</name>
    <dbReference type="NCBI Taxonomy" id="574699"/>
    <lineage>
        <taxon>Bacteria</taxon>
        <taxon>Bacillati</taxon>
        <taxon>Bacillota</taxon>
        <taxon>Bacilli</taxon>
        <taxon>Bacillales</taxon>
        <taxon>Thermoactinomycetaceae</taxon>
        <taxon>Laceyella</taxon>
    </lineage>
</organism>
<sequence length="120" mass="13508">MKQKRLILGTIVCLCFLSLGTPSFASPRNPSIEALKETLLVTFYPSISNAIAGYYGDLFHQFRTDDAKILSIRETNQGRIVVVQVRTFVGSHNPPYGLETITLRVNSFGIYVEKFQHKNV</sequence>
<reference evidence="2" key="1">
    <citation type="submission" date="2017-05" db="EMBL/GenBank/DDBJ databases">
        <authorList>
            <person name="Varghese N."/>
            <person name="Submissions S."/>
        </authorList>
    </citation>
    <scope>NUCLEOTIDE SEQUENCE</scope>
    <source>
        <strain evidence="2">DSM 45262</strain>
    </source>
</reference>
<dbReference type="AlphaFoldDB" id="A0AA45WJ29"/>
<comment type="caution">
    <text evidence="2">The sequence shown here is derived from an EMBL/GenBank/DDBJ whole genome shotgun (WGS) entry which is preliminary data.</text>
</comment>
<feature type="signal peptide" evidence="1">
    <location>
        <begin position="1"/>
        <end position="25"/>
    </location>
</feature>
<gene>
    <name evidence="2" type="ORF">SAMN06265361_101296</name>
</gene>
<evidence type="ECO:0000256" key="1">
    <source>
        <dbReference type="SAM" id="SignalP"/>
    </source>
</evidence>
<dbReference type="Proteomes" id="UP001157946">
    <property type="component" value="Unassembled WGS sequence"/>
</dbReference>
<keyword evidence="3" id="KW-1185">Reference proteome</keyword>
<dbReference type="InterPro" id="IPR024984">
    <property type="entry name" value="DUF3888"/>
</dbReference>
<evidence type="ECO:0000313" key="3">
    <source>
        <dbReference type="Proteomes" id="UP001157946"/>
    </source>
</evidence>
<evidence type="ECO:0000313" key="2">
    <source>
        <dbReference type="EMBL" id="SMP02016.1"/>
    </source>
</evidence>
<proteinExistence type="predicted"/>
<name>A0AA45WJ29_9BACL</name>
<accession>A0AA45WJ29</accession>